<reference evidence="12 13" key="1">
    <citation type="submission" date="2018-11" db="EMBL/GenBank/DDBJ databases">
        <title>Vibrio LJC006 sp. nov., isolated from seawater during the bloom of the enteromorpha.</title>
        <authorList>
            <person name="Liang J."/>
        </authorList>
    </citation>
    <scope>NUCLEOTIDE SEQUENCE [LARGE SCALE GENOMIC DNA]</scope>
    <source>
        <strain evidence="12 13">LJC006</strain>
    </source>
</reference>
<feature type="transmembrane region" description="Helical" evidence="10">
    <location>
        <begin position="66"/>
        <end position="92"/>
    </location>
</feature>
<accession>A0A3N9U2X1</accession>
<feature type="transmembrane region" description="Helical" evidence="10">
    <location>
        <begin position="20"/>
        <end position="42"/>
    </location>
</feature>
<protein>
    <submittedName>
        <fullName evidence="12">Amino acid ABC transporter permease</fullName>
    </submittedName>
</protein>
<evidence type="ECO:0000256" key="3">
    <source>
        <dbReference type="ARBA" id="ARBA00010072"/>
    </source>
</evidence>
<evidence type="ECO:0000256" key="8">
    <source>
        <dbReference type="ARBA" id="ARBA00022989"/>
    </source>
</evidence>
<keyword evidence="5" id="KW-1003">Cell membrane</keyword>
<comment type="function">
    <text evidence="1">Part of the binding-protein-dependent transport system for glutamine; probably responsible for the translocation of the substrate across the membrane.</text>
</comment>
<dbReference type="GO" id="GO:0006865">
    <property type="term" value="P:amino acid transport"/>
    <property type="evidence" value="ECO:0007669"/>
    <property type="project" value="UniProtKB-KW"/>
</dbReference>
<comment type="similarity">
    <text evidence="3">Belongs to the binding-protein-dependent transport system permease family. HisMQ subfamily.</text>
</comment>
<dbReference type="Pfam" id="PF00528">
    <property type="entry name" value="BPD_transp_1"/>
    <property type="match status" value="1"/>
</dbReference>
<evidence type="ECO:0000256" key="7">
    <source>
        <dbReference type="ARBA" id="ARBA00022970"/>
    </source>
</evidence>
<evidence type="ECO:0000259" key="11">
    <source>
        <dbReference type="PROSITE" id="PS50928"/>
    </source>
</evidence>
<evidence type="ECO:0000256" key="2">
    <source>
        <dbReference type="ARBA" id="ARBA00004429"/>
    </source>
</evidence>
<evidence type="ECO:0000313" key="12">
    <source>
        <dbReference type="EMBL" id="RQW62336.1"/>
    </source>
</evidence>
<dbReference type="GO" id="GO:0043190">
    <property type="term" value="C:ATP-binding cassette (ABC) transporter complex"/>
    <property type="evidence" value="ECO:0007669"/>
    <property type="project" value="InterPro"/>
</dbReference>
<evidence type="ECO:0000256" key="10">
    <source>
        <dbReference type="RuleBase" id="RU363032"/>
    </source>
</evidence>
<gene>
    <name evidence="12" type="ORF">EES38_14240</name>
</gene>
<evidence type="ECO:0000256" key="9">
    <source>
        <dbReference type="ARBA" id="ARBA00023136"/>
    </source>
</evidence>
<keyword evidence="13" id="KW-1185">Reference proteome</keyword>
<dbReference type="SUPFAM" id="SSF161098">
    <property type="entry name" value="MetI-like"/>
    <property type="match status" value="1"/>
</dbReference>
<dbReference type="InterPro" id="IPR043429">
    <property type="entry name" value="ArtM/GltK/GlnP/TcyL/YhdX-like"/>
</dbReference>
<dbReference type="Proteomes" id="UP000281112">
    <property type="component" value="Unassembled WGS sequence"/>
</dbReference>
<feature type="transmembrane region" description="Helical" evidence="10">
    <location>
        <begin position="187"/>
        <end position="209"/>
    </location>
</feature>
<evidence type="ECO:0000256" key="6">
    <source>
        <dbReference type="ARBA" id="ARBA00022692"/>
    </source>
</evidence>
<keyword evidence="4 10" id="KW-0813">Transport</keyword>
<dbReference type="GO" id="GO:0022857">
    <property type="term" value="F:transmembrane transporter activity"/>
    <property type="evidence" value="ECO:0007669"/>
    <property type="project" value="InterPro"/>
</dbReference>
<dbReference type="InterPro" id="IPR010065">
    <property type="entry name" value="AA_ABC_transptr_permease_3TM"/>
</dbReference>
<dbReference type="InterPro" id="IPR035906">
    <property type="entry name" value="MetI-like_sf"/>
</dbReference>
<proteinExistence type="inferred from homology"/>
<dbReference type="PROSITE" id="PS50928">
    <property type="entry name" value="ABC_TM1"/>
    <property type="match status" value="1"/>
</dbReference>
<evidence type="ECO:0000256" key="4">
    <source>
        <dbReference type="ARBA" id="ARBA00022448"/>
    </source>
</evidence>
<comment type="caution">
    <text evidence="12">The sequence shown here is derived from an EMBL/GenBank/DDBJ whole genome shotgun (WGS) entry which is preliminary data.</text>
</comment>
<name>A0A3N9U2X1_9VIBR</name>
<sequence length="215" mass="23852">MFDFTVIWEYRMALLQGLWTTFWVSLVAIGCGFIIGALTYLARSSKNRLLRSISTFYVSAFRGTPLLVQLSIVFFFLPLAGITVPSLVAAILTLGMNSGAIQSEILRGGFTALPKGQVEAAWVNGLSRYQSFIYVELPQVIRVTLPALVSEVIDIIKNSSLISTIAVTELMRVAQQYSSTTYRPIEFFLAAGALYLVLTMSVSEIGRLLERRLKH</sequence>
<dbReference type="PANTHER" id="PTHR30614:SF20">
    <property type="entry name" value="GLUTAMINE TRANSPORT SYSTEM PERMEASE PROTEIN GLNP"/>
    <property type="match status" value="1"/>
</dbReference>
<evidence type="ECO:0000313" key="13">
    <source>
        <dbReference type="Proteomes" id="UP000281112"/>
    </source>
</evidence>
<evidence type="ECO:0000256" key="5">
    <source>
        <dbReference type="ARBA" id="ARBA00022475"/>
    </source>
</evidence>
<dbReference type="RefSeq" id="WP_124937874.1">
    <property type="nucleotide sequence ID" value="NZ_RJVQ01000006.1"/>
</dbReference>
<dbReference type="Gene3D" id="1.10.3720.10">
    <property type="entry name" value="MetI-like"/>
    <property type="match status" value="1"/>
</dbReference>
<dbReference type="CDD" id="cd06261">
    <property type="entry name" value="TM_PBP2"/>
    <property type="match status" value="1"/>
</dbReference>
<dbReference type="NCBIfam" id="TIGR01726">
    <property type="entry name" value="HEQRo_perm_3TM"/>
    <property type="match status" value="1"/>
</dbReference>
<dbReference type="EMBL" id="RJVQ01000006">
    <property type="protein sequence ID" value="RQW62336.1"/>
    <property type="molecule type" value="Genomic_DNA"/>
</dbReference>
<keyword evidence="9 10" id="KW-0472">Membrane</keyword>
<keyword evidence="8 10" id="KW-1133">Transmembrane helix</keyword>
<organism evidence="12 13">
    <name type="scientific">Vibrio viridaestus</name>
    <dbReference type="NCBI Taxonomy" id="2487322"/>
    <lineage>
        <taxon>Bacteria</taxon>
        <taxon>Pseudomonadati</taxon>
        <taxon>Pseudomonadota</taxon>
        <taxon>Gammaproteobacteria</taxon>
        <taxon>Vibrionales</taxon>
        <taxon>Vibrionaceae</taxon>
        <taxon>Vibrio</taxon>
    </lineage>
</organism>
<evidence type="ECO:0000256" key="1">
    <source>
        <dbReference type="ARBA" id="ARBA00003159"/>
    </source>
</evidence>
<comment type="subcellular location">
    <subcellularLocation>
        <location evidence="2">Cell inner membrane</location>
        <topology evidence="2">Multi-pass membrane protein</topology>
    </subcellularLocation>
    <subcellularLocation>
        <location evidence="10">Cell membrane</location>
        <topology evidence="10">Multi-pass membrane protein</topology>
    </subcellularLocation>
</comment>
<keyword evidence="7" id="KW-0029">Amino-acid transport</keyword>
<dbReference type="PANTHER" id="PTHR30614">
    <property type="entry name" value="MEMBRANE COMPONENT OF AMINO ACID ABC TRANSPORTER"/>
    <property type="match status" value="1"/>
</dbReference>
<dbReference type="InterPro" id="IPR000515">
    <property type="entry name" value="MetI-like"/>
</dbReference>
<feature type="domain" description="ABC transmembrane type-1" evidence="11">
    <location>
        <begin position="18"/>
        <end position="206"/>
    </location>
</feature>
<dbReference type="AlphaFoldDB" id="A0A3N9U2X1"/>
<dbReference type="OrthoDB" id="9809799at2"/>
<keyword evidence="6 10" id="KW-0812">Transmembrane</keyword>